<dbReference type="Pfam" id="PF07610">
    <property type="entry name" value="DUF1573"/>
    <property type="match status" value="1"/>
</dbReference>
<keyword evidence="3" id="KW-1185">Reference proteome</keyword>
<accession>A0A3L9Z1J6</accession>
<dbReference type="PANTHER" id="PTHR37833:SF1">
    <property type="entry name" value="SIGNAL PEPTIDE PROTEIN"/>
    <property type="match status" value="1"/>
</dbReference>
<protein>
    <submittedName>
        <fullName evidence="2">Uncharacterized protein DUF1573</fullName>
    </submittedName>
</protein>
<dbReference type="AlphaFoldDB" id="A0A3L9Z1J6"/>
<organism evidence="2 3">
    <name type="scientific">Ulvibacter antarcticus</name>
    <dbReference type="NCBI Taxonomy" id="442714"/>
    <lineage>
        <taxon>Bacteria</taxon>
        <taxon>Pseudomonadati</taxon>
        <taxon>Bacteroidota</taxon>
        <taxon>Flavobacteriia</taxon>
        <taxon>Flavobacteriales</taxon>
        <taxon>Flavobacteriaceae</taxon>
        <taxon>Ulvibacter</taxon>
    </lineage>
</organism>
<dbReference type="PANTHER" id="PTHR37833">
    <property type="entry name" value="LIPOPROTEIN-RELATED"/>
    <property type="match status" value="1"/>
</dbReference>
<dbReference type="EMBL" id="REFC01000011">
    <property type="protein sequence ID" value="RMA66394.1"/>
    <property type="molecule type" value="Genomic_DNA"/>
</dbReference>
<dbReference type="RefSeq" id="WP_121906392.1">
    <property type="nucleotide sequence ID" value="NZ_REFC01000011.1"/>
</dbReference>
<feature type="signal peptide" evidence="1">
    <location>
        <begin position="1"/>
        <end position="19"/>
    </location>
</feature>
<name>A0A3L9Z1J6_9FLAO</name>
<dbReference type="InterPro" id="IPR013783">
    <property type="entry name" value="Ig-like_fold"/>
</dbReference>
<comment type="caution">
    <text evidence="2">The sequence shown here is derived from an EMBL/GenBank/DDBJ whole genome shotgun (WGS) entry which is preliminary data.</text>
</comment>
<sequence length="122" mass="13209">MKYLLSIFFIAALATNAFAQNNSKITFDSNKIDLGTIEAGVEKEFTLPFINDGTEPLVIGMIQPSCVCMKVSAPGEAVKPGDKSELKLVFNSYKSGAFNEKIYLQSSGDKKPVLLKISGVVK</sequence>
<dbReference type="InterPro" id="IPR011467">
    <property type="entry name" value="DUF1573"/>
</dbReference>
<feature type="chain" id="PRO_5018082271" evidence="1">
    <location>
        <begin position="20"/>
        <end position="122"/>
    </location>
</feature>
<evidence type="ECO:0000313" key="3">
    <source>
        <dbReference type="Proteomes" id="UP000271339"/>
    </source>
</evidence>
<reference evidence="2 3" key="1">
    <citation type="submission" date="2018-10" db="EMBL/GenBank/DDBJ databases">
        <title>Genomic Encyclopedia of Archaeal and Bacterial Type Strains, Phase II (KMG-II): from individual species to whole genera.</title>
        <authorList>
            <person name="Goeker M."/>
        </authorList>
    </citation>
    <scope>NUCLEOTIDE SEQUENCE [LARGE SCALE GENOMIC DNA]</scope>
    <source>
        <strain evidence="2 3">DSM 23424</strain>
    </source>
</reference>
<dbReference type="Gene3D" id="2.60.40.10">
    <property type="entry name" value="Immunoglobulins"/>
    <property type="match status" value="1"/>
</dbReference>
<dbReference type="OrthoDB" id="1033173at2"/>
<keyword evidence="1" id="KW-0732">Signal</keyword>
<evidence type="ECO:0000313" key="2">
    <source>
        <dbReference type="EMBL" id="RMA66394.1"/>
    </source>
</evidence>
<evidence type="ECO:0000256" key="1">
    <source>
        <dbReference type="SAM" id="SignalP"/>
    </source>
</evidence>
<proteinExistence type="predicted"/>
<gene>
    <name evidence="2" type="ORF">BXY75_0818</name>
</gene>
<dbReference type="Proteomes" id="UP000271339">
    <property type="component" value="Unassembled WGS sequence"/>
</dbReference>